<dbReference type="Proteomes" id="UP001295423">
    <property type="component" value="Unassembled WGS sequence"/>
</dbReference>
<dbReference type="AlphaFoldDB" id="A0AAD2G7L3"/>
<dbReference type="PANTHER" id="PTHR31377:SF0">
    <property type="entry name" value="AGMATINE DEIMINASE-RELATED"/>
    <property type="match status" value="1"/>
</dbReference>
<feature type="region of interest" description="Disordered" evidence="2">
    <location>
        <begin position="367"/>
        <end position="391"/>
    </location>
</feature>
<organism evidence="4 5">
    <name type="scientific">Cylindrotheca closterium</name>
    <dbReference type="NCBI Taxonomy" id="2856"/>
    <lineage>
        <taxon>Eukaryota</taxon>
        <taxon>Sar</taxon>
        <taxon>Stramenopiles</taxon>
        <taxon>Ochrophyta</taxon>
        <taxon>Bacillariophyta</taxon>
        <taxon>Bacillariophyceae</taxon>
        <taxon>Bacillariophycidae</taxon>
        <taxon>Bacillariales</taxon>
        <taxon>Bacillariaceae</taxon>
        <taxon>Cylindrotheca</taxon>
    </lineage>
</organism>
<dbReference type="PANTHER" id="PTHR31377">
    <property type="entry name" value="AGMATINE DEIMINASE-RELATED"/>
    <property type="match status" value="1"/>
</dbReference>
<gene>
    <name evidence="4" type="ORF">CYCCA115_LOCUS20999</name>
</gene>
<reference evidence="4" key="1">
    <citation type="submission" date="2023-08" db="EMBL/GenBank/DDBJ databases">
        <authorList>
            <person name="Audoor S."/>
            <person name="Bilcke G."/>
        </authorList>
    </citation>
    <scope>NUCLEOTIDE SEQUENCE</scope>
</reference>
<proteinExistence type="predicted"/>
<dbReference type="InterPro" id="IPR007466">
    <property type="entry name" value="Peptidyl-Arg-deiminase_porph"/>
</dbReference>
<keyword evidence="5" id="KW-1185">Reference proteome</keyword>
<evidence type="ECO:0000256" key="3">
    <source>
        <dbReference type="SAM" id="SignalP"/>
    </source>
</evidence>
<sequence>MKIMITCTCTRLLTSLFCIATVVNASGLPTIPDPDNIYTYPAEDTIEHEATWLQWPHNYGWDPIHQERYEDIWLEMALALHTGEKVHIVAYDENHRAGIETLLVAEGADMTQIRFFVYKTDDVWVRDNGPVYVFDQYGNRIIEDWIFNGWGDKQDYFNDDVIPECVADEKAHPYQAVPMVNEAGSIEVDGRGTLMAKRSSIINENRNPGMSQADAEAYFKRYLGVTNFIWVDGTKGLDITDDHIDGDARFANDDTIVLHGRDAFFEPSEYDIITNATDANGAPYKIVELPKTSVELEALNFTRGVYMNYYVGNDVVVFPIFEDPNDDIAAAILQDLYPNREIKKIVFTELYKDGGIAHCVTMQQPVANNNDSIPSDKTLAPYSSKDDASSSGGTTGATFINILATLALLHLWWWH</sequence>
<protein>
    <recommendedName>
        <fullName evidence="6">Agmatine deiminase</fullName>
    </recommendedName>
</protein>
<dbReference type="EMBL" id="CAKOGP040002202">
    <property type="protein sequence ID" value="CAJ1965203.1"/>
    <property type="molecule type" value="Genomic_DNA"/>
</dbReference>
<name>A0AAD2G7L3_9STRA</name>
<feature type="chain" id="PRO_5041909314" description="Agmatine deiminase" evidence="3">
    <location>
        <begin position="26"/>
        <end position="415"/>
    </location>
</feature>
<dbReference type="Pfam" id="PF04371">
    <property type="entry name" value="PAD_porph"/>
    <property type="match status" value="1"/>
</dbReference>
<comment type="caution">
    <text evidence="4">The sequence shown here is derived from an EMBL/GenBank/DDBJ whole genome shotgun (WGS) entry which is preliminary data.</text>
</comment>
<evidence type="ECO:0000256" key="2">
    <source>
        <dbReference type="SAM" id="MobiDB-lite"/>
    </source>
</evidence>
<evidence type="ECO:0008006" key="6">
    <source>
        <dbReference type="Google" id="ProtNLM"/>
    </source>
</evidence>
<evidence type="ECO:0000313" key="5">
    <source>
        <dbReference type="Proteomes" id="UP001295423"/>
    </source>
</evidence>
<keyword evidence="3" id="KW-0732">Signal</keyword>
<keyword evidence="1" id="KW-0378">Hydrolase</keyword>
<accession>A0AAD2G7L3</accession>
<dbReference type="GO" id="GO:0047632">
    <property type="term" value="F:agmatine deiminase activity"/>
    <property type="evidence" value="ECO:0007669"/>
    <property type="project" value="TreeGrafter"/>
</dbReference>
<dbReference type="Gene3D" id="3.75.10.10">
    <property type="entry name" value="L-arginine/glycine Amidinotransferase, Chain A"/>
    <property type="match status" value="1"/>
</dbReference>
<dbReference type="SUPFAM" id="SSF55909">
    <property type="entry name" value="Pentein"/>
    <property type="match status" value="1"/>
</dbReference>
<evidence type="ECO:0000313" key="4">
    <source>
        <dbReference type="EMBL" id="CAJ1965203.1"/>
    </source>
</evidence>
<dbReference type="GO" id="GO:0004668">
    <property type="term" value="F:protein-arginine deiminase activity"/>
    <property type="evidence" value="ECO:0007669"/>
    <property type="project" value="InterPro"/>
</dbReference>
<feature type="signal peptide" evidence="3">
    <location>
        <begin position="1"/>
        <end position="25"/>
    </location>
</feature>
<dbReference type="GO" id="GO:0009446">
    <property type="term" value="P:putrescine biosynthetic process"/>
    <property type="evidence" value="ECO:0007669"/>
    <property type="project" value="InterPro"/>
</dbReference>
<evidence type="ECO:0000256" key="1">
    <source>
        <dbReference type="ARBA" id="ARBA00022801"/>
    </source>
</evidence>